<feature type="transmembrane region" description="Helical" evidence="2">
    <location>
        <begin position="112"/>
        <end position="132"/>
    </location>
</feature>
<keyword evidence="2" id="KW-0812">Transmembrane</keyword>
<feature type="transmembrane region" description="Helical" evidence="2">
    <location>
        <begin position="138"/>
        <end position="160"/>
    </location>
</feature>
<gene>
    <name evidence="3" type="ORF">DI556_21565</name>
</gene>
<dbReference type="AlphaFoldDB" id="A0A2W5PMV8"/>
<feature type="compositionally biased region" description="Basic and acidic residues" evidence="1">
    <location>
        <begin position="1"/>
        <end position="12"/>
    </location>
</feature>
<evidence type="ECO:0000313" key="4">
    <source>
        <dbReference type="Proteomes" id="UP000249185"/>
    </source>
</evidence>
<evidence type="ECO:0000313" key="3">
    <source>
        <dbReference type="EMBL" id="PZQ45997.1"/>
    </source>
</evidence>
<evidence type="ECO:0000256" key="1">
    <source>
        <dbReference type="SAM" id="MobiDB-lite"/>
    </source>
</evidence>
<sequence length="211" mass="21847">MRVDDDGNECPHADQSGDAENGRHAVGHDPSVAGRVPANLQARRQPEENMRNARIRFALYSGAGAALATLTAVALSARLAGRSAARPINATSRILHGAAAARRDKADVAHTVPGVLINVGAAFFWGAAITPAPATRPAIGILGRAFGTTLFAAALDYGLVPTRLRPGWELALRVRSVATILAAMGAGLGIGGLSARGAETEPYAEKSSRRD</sequence>
<reference evidence="3 4" key="1">
    <citation type="submission" date="2017-08" db="EMBL/GenBank/DDBJ databases">
        <title>Infants hospitalized years apart are colonized by the same room-sourced microbial strains.</title>
        <authorList>
            <person name="Brooks B."/>
            <person name="Olm M.R."/>
            <person name="Firek B.A."/>
            <person name="Baker R."/>
            <person name="Thomas B.C."/>
            <person name="Morowitz M.J."/>
            <person name="Banfield J.F."/>
        </authorList>
    </citation>
    <scope>NUCLEOTIDE SEQUENCE [LARGE SCALE GENOMIC DNA]</scope>
    <source>
        <strain evidence="3">S2_005_002_R2_34</strain>
    </source>
</reference>
<dbReference type="Proteomes" id="UP000249185">
    <property type="component" value="Unassembled WGS sequence"/>
</dbReference>
<feature type="region of interest" description="Disordered" evidence="1">
    <location>
        <begin position="1"/>
        <end position="47"/>
    </location>
</feature>
<proteinExistence type="predicted"/>
<protein>
    <submittedName>
        <fullName evidence="3">Uncharacterized protein</fullName>
    </submittedName>
</protein>
<evidence type="ECO:0000256" key="2">
    <source>
        <dbReference type="SAM" id="Phobius"/>
    </source>
</evidence>
<feature type="transmembrane region" description="Helical" evidence="2">
    <location>
        <begin position="57"/>
        <end position="77"/>
    </location>
</feature>
<keyword evidence="2" id="KW-1133">Transmembrane helix</keyword>
<dbReference type="EMBL" id="QFPW01000033">
    <property type="protein sequence ID" value="PZQ45997.1"/>
    <property type="molecule type" value="Genomic_DNA"/>
</dbReference>
<keyword evidence="2" id="KW-0472">Membrane</keyword>
<organism evidence="3 4">
    <name type="scientific">Rhodovulum sulfidophilum</name>
    <name type="common">Rhodobacter sulfidophilus</name>
    <dbReference type="NCBI Taxonomy" id="35806"/>
    <lineage>
        <taxon>Bacteria</taxon>
        <taxon>Pseudomonadati</taxon>
        <taxon>Pseudomonadota</taxon>
        <taxon>Alphaproteobacteria</taxon>
        <taxon>Rhodobacterales</taxon>
        <taxon>Paracoccaceae</taxon>
        <taxon>Rhodovulum</taxon>
    </lineage>
</organism>
<feature type="transmembrane region" description="Helical" evidence="2">
    <location>
        <begin position="172"/>
        <end position="193"/>
    </location>
</feature>
<name>A0A2W5PMV8_RHOSU</name>
<accession>A0A2W5PMV8</accession>
<comment type="caution">
    <text evidence="3">The sequence shown here is derived from an EMBL/GenBank/DDBJ whole genome shotgun (WGS) entry which is preliminary data.</text>
</comment>